<sequence length="266" mass="32346">MADVDELTAAELHTKLIKEQMEELKQKEQEAEMLQQIEDDHFKKKKIVVEILEWHLQEESRRLARECALYNIREHKPKLKQKAMDIQENLAMENEILLKLENLELHRVIHDAMNRQRVKESFEKYANLVKMQQELEKDREEELDLVFDSEAELIFERQSEVWMSEEKDRQKLLKEVLATIKQQIEYNLEKNRERQGELEREKEEHEKNIREYNEELEKLSRDEENNPSRQFQEENIKLKELGNQLVLSTQKKHFDEASTMETHRFY</sequence>
<keyword evidence="3" id="KW-0206">Cytoskeleton</keyword>
<name>A0A9P0AW29_BRAAE</name>
<evidence type="ECO:0000256" key="5">
    <source>
        <dbReference type="SAM" id="MobiDB-lite"/>
    </source>
</evidence>
<evidence type="ECO:0000313" key="6">
    <source>
        <dbReference type="EMBL" id="CAH0549772.1"/>
    </source>
</evidence>
<keyword evidence="7" id="KW-1185">Reference proteome</keyword>
<accession>A0A9P0AW29</accession>
<dbReference type="AlphaFoldDB" id="A0A9P0AW29"/>
<dbReference type="OrthoDB" id="6431598at2759"/>
<feature type="coiled-coil region" evidence="4">
    <location>
        <begin position="7"/>
        <end position="37"/>
    </location>
</feature>
<feature type="region of interest" description="Disordered" evidence="5">
    <location>
        <begin position="191"/>
        <end position="235"/>
    </location>
</feature>
<organism evidence="6 7">
    <name type="scientific">Brassicogethes aeneus</name>
    <name type="common">Rape pollen beetle</name>
    <name type="synonym">Meligethes aeneus</name>
    <dbReference type="NCBI Taxonomy" id="1431903"/>
    <lineage>
        <taxon>Eukaryota</taxon>
        <taxon>Metazoa</taxon>
        <taxon>Ecdysozoa</taxon>
        <taxon>Arthropoda</taxon>
        <taxon>Hexapoda</taxon>
        <taxon>Insecta</taxon>
        <taxon>Pterygota</taxon>
        <taxon>Neoptera</taxon>
        <taxon>Endopterygota</taxon>
        <taxon>Coleoptera</taxon>
        <taxon>Polyphaga</taxon>
        <taxon>Cucujiformia</taxon>
        <taxon>Nitidulidae</taxon>
        <taxon>Meligethinae</taxon>
        <taxon>Brassicogethes</taxon>
    </lineage>
</organism>
<reference evidence="6" key="1">
    <citation type="submission" date="2021-12" db="EMBL/GenBank/DDBJ databases">
        <authorList>
            <person name="King R."/>
        </authorList>
    </citation>
    <scope>NUCLEOTIDE SEQUENCE</scope>
</reference>
<dbReference type="Proteomes" id="UP001154078">
    <property type="component" value="Chromosome 11"/>
</dbReference>
<gene>
    <name evidence="6" type="ORF">MELIAE_LOCUS2812</name>
</gene>
<protein>
    <submittedName>
        <fullName evidence="6">Uncharacterized protein</fullName>
    </submittedName>
</protein>
<evidence type="ECO:0000313" key="7">
    <source>
        <dbReference type="Proteomes" id="UP001154078"/>
    </source>
</evidence>
<dbReference type="GO" id="GO:0006915">
    <property type="term" value="P:apoptotic process"/>
    <property type="evidence" value="ECO:0007669"/>
    <property type="project" value="TreeGrafter"/>
</dbReference>
<evidence type="ECO:0000256" key="3">
    <source>
        <dbReference type="ARBA" id="ARBA00023212"/>
    </source>
</evidence>
<keyword evidence="2" id="KW-0963">Cytoplasm</keyword>
<keyword evidence="4" id="KW-0175">Coiled coil</keyword>
<evidence type="ECO:0000256" key="2">
    <source>
        <dbReference type="ARBA" id="ARBA00022490"/>
    </source>
</evidence>
<comment type="subcellular location">
    <subcellularLocation>
        <location evidence="1">Cytoplasm</location>
        <location evidence="1">Cytoskeleton</location>
    </subcellularLocation>
</comment>
<dbReference type="EMBL" id="OV121142">
    <property type="protein sequence ID" value="CAH0549772.1"/>
    <property type="molecule type" value="Genomic_DNA"/>
</dbReference>
<proteinExistence type="predicted"/>
<evidence type="ECO:0000256" key="4">
    <source>
        <dbReference type="SAM" id="Coils"/>
    </source>
</evidence>
<dbReference type="PANTHER" id="PTHR31183">
    <property type="entry name" value="TRICHOPLEIN KERATIN FILAMENT-BINDING PROTEIN FAMILY MEMBER"/>
    <property type="match status" value="1"/>
</dbReference>
<dbReference type="InterPro" id="IPR043596">
    <property type="entry name" value="CFAP53/TCHP"/>
</dbReference>
<dbReference type="GO" id="GO:0045095">
    <property type="term" value="C:keratin filament"/>
    <property type="evidence" value="ECO:0007669"/>
    <property type="project" value="TreeGrafter"/>
</dbReference>
<dbReference type="PANTHER" id="PTHR31183:SF2">
    <property type="entry name" value="TRICHOPLEIN KERATIN FILAMENT-BINDING PROTEIN"/>
    <property type="match status" value="1"/>
</dbReference>
<evidence type="ECO:0000256" key="1">
    <source>
        <dbReference type="ARBA" id="ARBA00004245"/>
    </source>
</evidence>